<dbReference type="EMBL" id="FTNY01000001">
    <property type="protein sequence ID" value="SIS30290.1"/>
    <property type="molecule type" value="Genomic_DNA"/>
</dbReference>
<evidence type="ECO:0000313" key="1">
    <source>
        <dbReference type="EMBL" id="SIS30290.1"/>
    </source>
</evidence>
<proteinExistence type="predicted"/>
<name>A0A1N7HZW1_9FLAO</name>
<organism evidence="1 2">
    <name type="scientific">Chryseobacterium shigense</name>
    <dbReference type="NCBI Taxonomy" id="297244"/>
    <lineage>
        <taxon>Bacteria</taxon>
        <taxon>Pseudomonadati</taxon>
        <taxon>Bacteroidota</taxon>
        <taxon>Flavobacteriia</taxon>
        <taxon>Flavobacteriales</taxon>
        <taxon>Weeksellaceae</taxon>
        <taxon>Chryseobacterium group</taxon>
        <taxon>Chryseobacterium</taxon>
    </lineage>
</organism>
<evidence type="ECO:0000313" key="2">
    <source>
        <dbReference type="Proteomes" id="UP000186373"/>
    </source>
</evidence>
<accession>A0A1N7HZW1</accession>
<protein>
    <submittedName>
        <fullName evidence="1">Uncharacterized protein</fullName>
    </submittedName>
</protein>
<dbReference type="Proteomes" id="UP000186373">
    <property type="component" value="Unassembled WGS sequence"/>
</dbReference>
<keyword evidence="2" id="KW-1185">Reference proteome</keyword>
<reference evidence="2" key="1">
    <citation type="submission" date="2017-01" db="EMBL/GenBank/DDBJ databases">
        <authorList>
            <person name="Varghese N."/>
            <person name="Submissions S."/>
        </authorList>
    </citation>
    <scope>NUCLEOTIDE SEQUENCE [LARGE SCALE GENOMIC DNA]</scope>
    <source>
        <strain evidence="2">DSM 17126</strain>
    </source>
</reference>
<sequence>MMKIAKVKNVKPSILEGFTFSILITYVMRRLYHH</sequence>
<dbReference type="AlphaFoldDB" id="A0A1N7HZW1"/>
<gene>
    <name evidence="1" type="ORF">SAMN05421639_101819</name>
</gene>